<protein>
    <submittedName>
        <fullName evidence="2">Uncharacterized protein</fullName>
    </submittedName>
</protein>
<feature type="transmembrane region" description="Helical" evidence="1">
    <location>
        <begin position="43"/>
        <end position="70"/>
    </location>
</feature>
<feature type="transmembrane region" description="Helical" evidence="1">
    <location>
        <begin position="103"/>
        <end position="121"/>
    </location>
</feature>
<gene>
    <name evidence="2" type="ORF">STABA_v1c02110</name>
</gene>
<dbReference type="AlphaFoldDB" id="A0A6I6CBK7"/>
<accession>A0A6I6CBK7</accession>
<keyword evidence="3" id="KW-1185">Reference proteome</keyword>
<evidence type="ECO:0000313" key="3">
    <source>
        <dbReference type="Proteomes" id="UP000424468"/>
    </source>
</evidence>
<evidence type="ECO:0000313" key="2">
    <source>
        <dbReference type="EMBL" id="QGS51578.1"/>
    </source>
</evidence>
<keyword evidence="1" id="KW-0812">Transmembrane</keyword>
<dbReference type="Proteomes" id="UP000424468">
    <property type="component" value="Chromosome"/>
</dbReference>
<keyword evidence="1" id="KW-1133">Transmembrane helix</keyword>
<dbReference type="KEGG" id="stab:STABA_v1c02110"/>
<sequence>MHTMIKNSRLILISIGSCLSFFINFLVLFFWKPIAINLNRYTVQGYVFTITYVVILLIWVIAFTCIILIWRRLSLGYIGSILALVFSIQVIIVSFFLLTWIFWLPNTISAIVLIVGSSLIIKDNRENL</sequence>
<reference evidence="2 3" key="1">
    <citation type="submission" date="2019-11" db="EMBL/GenBank/DDBJ databases">
        <title>Complete genome sequence of Spiroplasma tabanidicola TAUS-1 (DSM 22603).</title>
        <authorList>
            <person name="Huang C.-T."/>
            <person name="Lin Y.-C."/>
            <person name="Kuo C.-H."/>
        </authorList>
    </citation>
    <scope>NUCLEOTIDE SEQUENCE [LARGE SCALE GENOMIC DNA]</scope>
    <source>
        <strain evidence="2 3">TAUS-1</strain>
    </source>
</reference>
<feature type="transmembrane region" description="Helical" evidence="1">
    <location>
        <begin position="77"/>
        <end position="97"/>
    </location>
</feature>
<name>A0A6I6CBK7_9MOLU</name>
<dbReference type="EMBL" id="CP046276">
    <property type="protein sequence ID" value="QGS51578.1"/>
    <property type="molecule type" value="Genomic_DNA"/>
</dbReference>
<proteinExistence type="predicted"/>
<evidence type="ECO:0000256" key="1">
    <source>
        <dbReference type="SAM" id="Phobius"/>
    </source>
</evidence>
<feature type="transmembrane region" description="Helical" evidence="1">
    <location>
        <begin position="12"/>
        <end position="31"/>
    </location>
</feature>
<keyword evidence="1" id="KW-0472">Membrane</keyword>
<organism evidence="2 3">
    <name type="scientific">Spiroplasma tabanidicola</name>
    <dbReference type="NCBI Taxonomy" id="324079"/>
    <lineage>
        <taxon>Bacteria</taxon>
        <taxon>Bacillati</taxon>
        <taxon>Mycoplasmatota</taxon>
        <taxon>Mollicutes</taxon>
        <taxon>Entomoplasmatales</taxon>
        <taxon>Spiroplasmataceae</taxon>
        <taxon>Spiroplasma</taxon>
    </lineage>
</organism>